<evidence type="ECO:0000313" key="3">
    <source>
        <dbReference type="Proteomes" id="UP000665561"/>
    </source>
</evidence>
<dbReference type="EMBL" id="JAAAMV010000028">
    <property type="protein sequence ID" value="NBD27568.1"/>
    <property type="molecule type" value="Genomic_DNA"/>
</dbReference>
<organism evidence="2 3">
    <name type="scientific">Paenibacillus glycinis</name>
    <dbReference type="NCBI Taxonomy" id="2697035"/>
    <lineage>
        <taxon>Bacteria</taxon>
        <taxon>Bacillati</taxon>
        <taxon>Bacillota</taxon>
        <taxon>Bacilli</taxon>
        <taxon>Bacillales</taxon>
        <taxon>Paenibacillaceae</taxon>
        <taxon>Paenibacillus</taxon>
    </lineage>
</organism>
<sequence length="348" mass="40572">MKRVALLTECLIYREDRTFEEQFAAVGGNTGNNAYLTALKDIFGADHLNYQNLDKSLSEDKYDVYIVGNLSWIIENKEVPSFYYDAFKKITKNGKRFVPISVGTQVHTYKSDFRYHPSTLKFLKKISEQACIACRGDYTAELLSKNGVKNVEAVGCPSMFHSRDPEFNFTKRRTLRDGARVATGITPWPNPTMPVSFVKSFFEYSIQNQIDFIEQAETIWIDQLFGSQPEFHGQLINYLNRYSKLFFDIEQWRLYSRGLDFSFSARFHGNVIPLMEGVPTLFVSIDARMNEMCEYFKFPTLQVNEFDFNWSLSELYDMADYTAFNKTYREAYRKFENLANINELKIVL</sequence>
<dbReference type="Pfam" id="PF04230">
    <property type="entry name" value="PS_pyruv_trans"/>
    <property type="match status" value="1"/>
</dbReference>
<gene>
    <name evidence="2" type="ORF">GT019_27155</name>
</gene>
<comment type="caution">
    <text evidence="2">The sequence shown here is derived from an EMBL/GenBank/DDBJ whole genome shotgun (WGS) entry which is preliminary data.</text>
</comment>
<reference evidence="2 3" key="1">
    <citation type="submission" date="2020-01" db="EMBL/GenBank/DDBJ databases">
        <title>Paenibacillus soybeanensis sp. nov. isolated from the nodules of soybean (Glycine max(L.) Merr).</title>
        <authorList>
            <person name="Wang H."/>
        </authorList>
    </citation>
    <scope>NUCLEOTIDE SEQUENCE [LARGE SCALE GENOMIC DNA]</scope>
    <source>
        <strain evidence="2 3">T1</strain>
    </source>
</reference>
<evidence type="ECO:0000259" key="1">
    <source>
        <dbReference type="Pfam" id="PF04230"/>
    </source>
</evidence>
<name>A0ABW9XXY2_9BACL</name>
<keyword evidence="3" id="KW-1185">Reference proteome</keyword>
<evidence type="ECO:0000313" key="2">
    <source>
        <dbReference type="EMBL" id="NBD27568.1"/>
    </source>
</evidence>
<accession>A0ABW9XXY2</accession>
<dbReference type="InterPro" id="IPR007345">
    <property type="entry name" value="Polysacch_pyruvyl_Trfase"/>
</dbReference>
<feature type="domain" description="Polysaccharide pyruvyl transferase" evidence="1">
    <location>
        <begin position="47"/>
        <end position="286"/>
    </location>
</feature>
<dbReference type="Proteomes" id="UP000665561">
    <property type="component" value="Unassembled WGS sequence"/>
</dbReference>
<dbReference type="RefSeq" id="WP_161746585.1">
    <property type="nucleotide sequence ID" value="NZ_JAAAMV010000028.1"/>
</dbReference>
<protein>
    <recommendedName>
        <fullName evidence="1">Polysaccharide pyruvyl transferase domain-containing protein</fullName>
    </recommendedName>
</protein>
<proteinExistence type="predicted"/>